<keyword evidence="4" id="KW-1185">Reference proteome</keyword>
<dbReference type="AlphaFoldDB" id="A0A0W0TUG1"/>
<dbReference type="PANTHER" id="PTHR34109">
    <property type="entry name" value="BNAUNNG04460D PROTEIN-RELATED"/>
    <property type="match status" value="1"/>
</dbReference>
<dbReference type="STRING" id="453.Lfee_1427"/>
<proteinExistence type="predicted"/>
<reference evidence="3 5" key="2">
    <citation type="submission" date="2018-06" db="EMBL/GenBank/DDBJ databases">
        <authorList>
            <consortium name="Pathogen Informatics"/>
            <person name="Doyle S."/>
        </authorList>
    </citation>
    <scope>NUCLEOTIDE SEQUENCE [LARGE SCALE GENOMIC DNA]</scope>
    <source>
        <strain evidence="3 5">NCTC12022</strain>
    </source>
</reference>
<sequence length="152" mass="17425">MSSSFSRLDWFDNVEQRPHPRPGLNWLTAMLVVPDVKKAVSFYEEVFGFVPIFELPDDHGELVFARLRYRGCNFTLSQESAFNFEGGSPQTTNNIPPFIFYVYVDDVDKLYAEAIAKGCRSLAEPDVQFWGDKTARLADPFGYRWDIALKVV</sequence>
<dbReference type="EMBL" id="LNYB01000051">
    <property type="protein sequence ID" value="KTC99261.1"/>
    <property type="molecule type" value="Genomic_DNA"/>
</dbReference>
<evidence type="ECO:0000313" key="2">
    <source>
        <dbReference type="EMBL" id="KTC99261.1"/>
    </source>
</evidence>
<dbReference type="RefSeq" id="WP_058445314.1">
    <property type="nucleotide sequence ID" value="NZ_CAAAHT010000017.1"/>
</dbReference>
<dbReference type="PANTHER" id="PTHR34109:SF1">
    <property type="entry name" value="VOC DOMAIN-CONTAINING PROTEIN"/>
    <property type="match status" value="1"/>
</dbReference>
<dbReference type="GO" id="GO:0016829">
    <property type="term" value="F:lyase activity"/>
    <property type="evidence" value="ECO:0007669"/>
    <property type="project" value="UniProtKB-KW"/>
</dbReference>
<feature type="domain" description="VOC" evidence="1">
    <location>
        <begin position="23"/>
        <end position="150"/>
    </location>
</feature>
<dbReference type="Gene3D" id="3.10.180.10">
    <property type="entry name" value="2,3-Dihydroxybiphenyl 1,2-Dioxygenase, domain 1"/>
    <property type="match status" value="1"/>
</dbReference>
<dbReference type="OrthoDB" id="9795306at2"/>
<evidence type="ECO:0000259" key="1">
    <source>
        <dbReference type="PROSITE" id="PS51819"/>
    </source>
</evidence>
<name>A0A0W0TUG1_9GAMM</name>
<dbReference type="EMBL" id="UASS01000039">
    <property type="protein sequence ID" value="SPX62676.1"/>
    <property type="molecule type" value="Genomic_DNA"/>
</dbReference>
<dbReference type="Proteomes" id="UP000251942">
    <property type="component" value="Unassembled WGS sequence"/>
</dbReference>
<keyword evidence="3" id="KW-0456">Lyase</keyword>
<dbReference type="PATRIC" id="fig|453.4.peg.1559"/>
<dbReference type="InterPro" id="IPR037523">
    <property type="entry name" value="VOC_core"/>
</dbReference>
<dbReference type="InterPro" id="IPR029068">
    <property type="entry name" value="Glyas_Bleomycin-R_OHBP_Dase"/>
</dbReference>
<organism evidence="2 4">
    <name type="scientific">Legionella feeleii</name>
    <dbReference type="NCBI Taxonomy" id="453"/>
    <lineage>
        <taxon>Bacteria</taxon>
        <taxon>Pseudomonadati</taxon>
        <taxon>Pseudomonadota</taxon>
        <taxon>Gammaproteobacteria</taxon>
        <taxon>Legionellales</taxon>
        <taxon>Legionellaceae</taxon>
        <taxon>Legionella</taxon>
    </lineage>
</organism>
<evidence type="ECO:0000313" key="4">
    <source>
        <dbReference type="Proteomes" id="UP000054698"/>
    </source>
</evidence>
<reference evidence="2 4" key="1">
    <citation type="submission" date="2015-11" db="EMBL/GenBank/DDBJ databases">
        <title>Genomic analysis of 38 Legionella species identifies large and diverse effector repertoires.</title>
        <authorList>
            <person name="Burstein D."/>
            <person name="Amaro F."/>
            <person name="Zusman T."/>
            <person name="Lifshitz Z."/>
            <person name="Cohen O."/>
            <person name="Gilbert J.A."/>
            <person name="Pupko T."/>
            <person name="Shuman H.A."/>
            <person name="Segal G."/>
        </authorList>
    </citation>
    <scope>NUCLEOTIDE SEQUENCE [LARGE SCALE GENOMIC DNA]</scope>
    <source>
        <strain evidence="2 4">WO-44C</strain>
    </source>
</reference>
<evidence type="ECO:0000313" key="3">
    <source>
        <dbReference type="EMBL" id="SPX62676.1"/>
    </source>
</evidence>
<protein>
    <submittedName>
        <fullName evidence="2">Glyoxalase-like domain protein</fullName>
    </submittedName>
    <submittedName>
        <fullName evidence="3">Predicted enzyme related to lactoylglutathione lyase</fullName>
    </submittedName>
</protein>
<dbReference type="SUPFAM" id="SSF54593">
    <property type="entry name" value="Glyoxalase/Bleomycin resistance protein/Dihydroxybiphenyl dioxygenase"/>
    <property type="match status" value="1"/>
</dbReference>
<dbReference type="PROSITE" id="PS51819">
    <property type="entry name" value="VOC"/>
    <property type="match status" value="1"/>
</dbReference>
<accession>A0A0W0TUG1</accession>
<dbReference type="Pfam" id="PF00903">
    <property type="entry name" value="Glyoxalase"/>
    <property type="match status" value="1"/>
</dbReference>
<gene>
    <name evidence="2" type="ORF">Lfee_1427</name>
    <name evidence="3" type="ORF">NCTC12022_03441</name>
</gene>
<evidence type="ECO:0000313" key="5">
    <source>
        <dbReference type="Proteomes" id="UP000251942"/>
    </source>
</evidence>
<dbReference type="InterPro" id="IPR004360">
    <property type="entry name" value="Glyas_Fos-R_dOase_dom"/>
</dbReference>
<dbReference type="Proteomes" id="UP000054698">
    <property type="component" value="Unassembled WGS sequence"/>
</dbReference>